<keyword evidence="4" id="KW-1185">Reference proteome</keyword>
<feature type="domain" description="Low molecular weight protein antigen 6 PH" evidence="2">
    <location>
        <begin position="86"/>
        <end position="163"/>
    </location>
</feature>
<protein>
    <recommendedName>
        <fullName evidence="2">Low molecular weight protein antigen 6 PH domain-containing protein</fullName>
    </recommendedName>
</protein>
<sequence length="171" mass="18726">MPEDVRPEDRPPDARPPEDGPVVYRPRLLRLVATVASGSLVLLSFVGWFGLPAGLRAQFLPSQIVTLLLILAFIVGFMWALAASYVRADATGLKFRNGLRTHSIAWADIHKILLRPGDAWALVLIRPDDGPMESELDAEKRHVLGIQAGDGQPAIAAVEDLRRRLAASRAH</sequence>
<evidence type="ECO:0000313" key="4">
    <source>
        <dbReference type="Proteomes" id="UP001501490"/>
    </source>
</evidence>
<comment type="caution">
    <text evidence="3">The sequence shown here is derived from an EMBL/GenBank/DDBJ whole genome shotgun (WGS) entry which is preliminary data.</text>
</comment>
<dbReference type="Proteomes" id="UP001501490">
    <property type="component" value="Unassembled WGS sequence"/>
</dbReference>
<dbReference type="Pfam" id="PF10756">
    <property type="entry name" value="bPH_6"/>
    <property type="match status" value="1"/>
</dbReference>
<feature type="transmembrane region" description="Helical" evidence="1">
    <location>
        <begin position="28"/>
        <end position="51"/>
    </location>
</feature>
<dbReference type="EMBL" id="BAABAB010000002">
    <property type="protein sequence ID" value="GAA3603754.1"/>
    <property type="molecule type" value="Genomic_DNA"/>
</dbReference>
<evidence type="ECO:0000259" key="2">
    <source>
        <dbReference type="Pfam" id="PF10756"/>
    </source>
</evidence>
<evidence type="ECO:0000313" key="3">
    <source>
        <dbReference type="EMBL" id="GAA3603754.1"/>
    </source>
</evidence>
<organism evidence="3 4">
    <name type="scientific">Microlunatus ginsengisoli</name>
    <dbReference type="NCBI Taxonomy" id="363863"/>
    <lineage>
        <taxon>Bacteria</taxon>
        <taxon>Bacillati</taxon>
        <taxon>Actinomycetota</taxon>
        <taxon>Actinomycetes</taxon>
        <taxon>Propionibacteriales</taxon>
        <taxon>Propionibacteriaceae</taxon>
        <taxon>Microlunatus</taxon>
    </lineage>
</organism>
<keyword evidence="1" id="KW-1133">Transmembrane helix</keyword>
<proteinExistence type="predicted"/>
<reference evidence="4" key="1">
    <citation type="journal article" date="2019" name="Int. J. Syst. Evol. Microbiol.">
        <title>The Global Catalogue of Microorganisms (GCM) 10K type strain sequencing project: providing services to taxonomists for standard genome sequencing and annotation.</title>
        <authorList>
            <consortium name="The Broad Institute Genomics Platform"/>
            <consortium name="The Broad Institute Genome Sequencing Center for Infectious Disease"/>
            <person name="Wu L."/>
            <person name="Ma J."/>
        </authorList>
    </citation>
    <scope>NUCLEOTIDE SEQUENCE [LARGE SCALE GENOMIC DNA]</scope>
    <source>
        <strain evidence="4">JCM 16929</strain>
    </source>
</reference>
<name>A0ABP6ZAY9_9ACTN</name>
<keyword evidence="1" id="KW-0812">Transmembrane</keyword>
<keyword evidence="1" id="KW-0472">Membrane</keyword>
<dbReference type="InterPro" id="IPR019692">
    <property type="entry name" value="CFP-6_PH"/>
</dbReference>
<feature type="transmembrane region" description="Helical" evidence="1">
    <location>
        <begin position="63"/>
        <end position="86"/>
    </location>
</feature>
<evidence type="ECO:0000256" key="1">
    <source>
        <dbReference type="SAM" id="Phobius"/>
    </source>
</evidence>
<gene>
    <name evidence="3" type="ORF">GCM10022236_01840</name>
</gene>
<accession>A0ABP6ZAY9</accession>